<dbReference type="PROSITE" id="PS51371">
    <property type="entry name" value="CBS"/>
    <property type="match status" value="2"/>
</dbReference>
<dbReference type="Proteomes" id="UP001202479">
    <property type="component" value="Unassembled WGS sequence"/>
</dbReference>
<evidence type="ECO:0000313" key="6">
    <source>
        <dbReference type="EMBL" id="KAI3404332.2"/>
    </source>
</evidence>
<dbReference type="SUPFAM" id="SSF54631">
    <property type="entry name" value="CBS-domain pair"/>
    <property type="match status" value="2"/>
</dbReference>
<dbReference type="InterPro" id="IPR046342">
    <property type="entry name" value="CBS_dom_sf"/>
</dbReference>
<dbReference type="AlphaFoldDB" id="A0AAI9WXK3"/>
<comment type="caution">
    <text evidence="6">The sequence shown here is derived from an EMBL/GenBank/DDBJ whole genome shotgun (WGS) entry which is preliminary data.</text>
</comment>
<dbReference type="GO" id="GO:0004865">
    <property type="term" value="F:protein serine/threonine phosphatase inhibitor activity"/>
    <property type="evidence" value="ECO:0007669"/>
    <property type="project" value="TreeGrafter"/>
</dbReference>
<evidence type="ECO:0000259" key="5">
    <source>
        <dbReference type="PROSITE" id="PS51371"/>
    </source>
</evidence>
<feature type="compositionally biased region" description="Low complexity" evidence="4">
    <location>
        <begin position="8"/>
        <end position="70"/>
    </location>
</feature>
<dbReference type="InterPro" id="IPR000644">
    <property type="entry name" value="CBS_dom"/>
</dbReference>
<feature type="compositionally biased region" description="Polar residues" evidence="4">
    <location>
        <begin position="494"/>
        <end position="514"/>
    </location>
</feature>
<dbReference type="PANTHER" id="PTHR13780:SF36">
    <property type="entry name" value="CBS DOMAIN-CONTAINING PROTEIN"/>
    <property type="match status" value="1"/>
</dbReference>
<feature type="domain" description="CBS" evidence="5">
    <location>
        <begin position="287"/>
        <end position="348"/>
    </location>
</feature>
<evidence type="ECO:0000256" key="3">
    <source>
        <dbReference type="PROSITE-ProRule" id="PRU00703"/>
    </source>
</evidence>
<dbReference type="EMBL" id="JAHUZD010000104">
    <property type="protein sequence ID" value="KAI3404332.2"/>
    <property type="molecule type" value="Genomic_DNA"/>
</dbReference>
<dbReference type="SMART" id="SM00116">
    <property type="entry name" value="CBS"/>
    <property type="match status" value="2"/>
</dbReference>
<feature type="compositionally biased region" description="Low complexity" evidence="4">
    <location>
        <begin position="131"/>
        <end position="163"/>
    </location>
</feature>
<dbReference type="GO" id="GO:0042149">
    <property type="term" value="P:cellular response to glucose starvation"/>
    <property type="evidence" value="ECO:0007669"/>
    <property type="project" value="TreeGrafter"/>
</dbReference>
<feature type="region of interest" description="Disordered" evidence="4">
    <location>
        <begin position="482"/>
        <end position="537"/>
    </location>
</feature>
<reference evidence="6" key="1">
    <citation type="journal article" date="2022" name="DNA Res.">
        <title>Genome analysis of five recently described species of the CUG-Ser clade uncovers Candida theae as a new hybrid lineage with pathogenic potential in the Candida parapsilosis species complex.</title>
        <authorList>
            <person name="Mixao V."/>
            <person name="Del Olmo V."/>
            <person name="Hegedusova E."/>
            <person name="Saus E."/>
            <person name="Pryszcz L."/>
            <person name="Cillingova A."/>
            <person name="Nosek J."/>
            <person name="Gabaldon T."/>
        </authorList>
    </citation>
    <scope>NUCLEOTIDE SEQUENCE</scope>
    <source>
        <strain evidence="6">CBS 10844</strain>
    </source>
</reference>
<evidence type="ECO:0000256" key="4">
    <source>
        <dbReference type="SAM" id="MobiDB-lite"/>
    </source>
</evidence>
<proteinExistence type="predicted"/>
<keyword evidence="1" id="KW-0677">Repeat</keyword>
<feature type="compositionally biased region" description="Basic residues" evidence="4">
    <location>
        <begin position="71"/>
        <end position="93"/>
    </location>
</feature>
<sequence>MVNPPQPRQQSPRASHSQLSSKHSPSISHNQSGHSTTPHNLHLHHTSSTSTTISSTSTNSSMSSSNQSSHGHAHTYPHGHNHPHVHPHNHPSRKPSIVELLSSPPPLPVDQDDSIHHLSLSRNPSISSRTSGGSFNPFNSGNGNIHNTSQSQNQSQSQSQGYSSNTAVDWDELLLTEVVEPSKLVHIPSSYSVQAAFETLVKNDLTSIPVSVSKDDPDDLRNCLTFDYSDLNTYLLLIMNKIDYNELNVDEIGDEKTSLQEKHDIVVQAINKAKKGEEVPVEFIIKLHPKNPFIKFTQTDTLFSVMETLGNGVHRVAITNEEGTKITGILSQRRLIKYMWENARRFPSLEFYFQSTLQDLKIGSNNPITIYEDQPVLEALHKMFNENVSSLAVIDRSKNLIGNISIVDVRNLTSSKNSHLLYKSVLNFISYNLTQKGIEEGQDQFPIFHVNNQSSLGRVIAKLVATQSHRLWVVDTSRKASCQSSQSSPAPNSGLNSGVTIPGVTQPTDASITNKAAAAASVEPSSSSSPMSNNPAVSSTATLTAIATTLSSSSSSHHNSIASSSSSSSSVCAVGAGVATTSTVQQETGYTGGTGKLIGVVTLTDILGLFATIKGRRTNPQSARNQRRRSSTSTTRSSIDSIENTLSGGNISGNLNNGGNALSPSQTTSLSSSSSSSFQAPVQLQQAGIGPRGSSITDSNSEIFRKQFIKPQENAFSKE</sequence>
<dbReference type="RefSeq" id="XP_049180077.1">
    <property type="nucleotide sequence ID" value="XM_049324124.1"/>
</dbReference>
<dbReference type="InterPro" id="IPR050511">
    <property type="entry name" value="AMPK_gamma/SDS23_families"/>
</dbReference>
<organism evidence="6 7">
    <name type="scientific">Candida oxycetoniae</name>
    <dbReference type="NCBI Taxonomy" id="497107"/>
    <lineage>
        <taxon>Eukaryota</taxon>
        <taxon>Fungi</taxon>
        <taxon>Dikarya</taxon>
        <taxon>Ascomycota</taxon>
        <taxon>Saccharomycotina</taxon>
        <taxon>Pichiomycetes</taxon>
        <taxon>Debaryomycetaceae</taxon>
        <taxon>Candida/Lodderomyces clade</taxon>
        <taxon>Candida</taxon>
    </lineage>
</organism>
<feature type="compositionally biased region" description="Polar residues" evidence="4">
    <location>
        <begin position="120"/>
        <end position="130"/>
    </location>
</feature>
<gene>
    <name evidence="6" type="ORF">KGF56_002852</name>
</gene>
<dbReference type="Gene3D" id="3.10.580.10">
    <property type="entry name" value="CBS-domain"/>
    <property type="match status" value="2"/>
</dbReference>
<dbReference type="PANTHER" id="PTHR13780">
    <property type="entry name" value="AMP-ACTIVATED PROTEIN KINASE, GAMMA REGULATORY SUBUNIT"/>
    <property type="match status" value="1"/>
</dbReference>
<protein>
    <submittedName>
        <fullName evidence="6">SDS23</fullName>
    </submittedName>
</protein>
<dbReference type="Pfam" id="PF00571">
    <property type="entry name" value="CBS"/>
    <property type="match status" value="2"/>
</dbReference>
<name>A0AAI9WXK3_9ASCO</name>
<feature type="compositionally biased region" description="Low complexity" evidence="4">
    <location>
        <begin position="482"/>
        <end position="493"/>
    </location>
</feature>
<feature type="domain" description="CBS" evidence="5">
    <location>
        <begin position="362"/>
        <end position="421"/>
    </location>
</feature>
<dbReference type="CDD" id="cd02205">
    <property type="entry name" value="CBS_pair_SF"/>
    <property type="match status" value="2"/>
</dbReference>
<feature type="region of interest" description="Disordered" evidence="4">
    <location>
        <begin position="617"/>
        <end position="719"/>
    </location>
</feature>
<evidence type="ECO:0000256" key="1">
    <source>
        <dbReference type="ARBA" id="ARBA00022737"/>
    </source>
</evidence>
<feature type="region of interest" description="Disordered" evidence="4">
    <location>
        <begin position="1"/>
        <end position="163"/>
    </location>
</feature>
<dbReference type="GeneID" id="73380469"/>
<keyword evidence="2 3" id="KW-0129">CBS domain</keyword>
<feature type="compositionally biased region" description="Low complexity" evidence="4">
    <location>
        <begin position="646"/>
        <end position="681"/>
    </location>
</feature>
<feature type="compositionally biased region" description="Low complexity" evidence="4">
    <location>
        <begin position="516"/>
        <end position="537"/>
    </location>
</feature>
<keyword evidence="7" id="KW-1185">Reference proteome</keyword>
<evidence type="ECO:0000313" key="7">
    <source>
        <dbReference type="Proteomes" id="UP001202479"/>
    </source>
</evidence>
<accession>A0AAI9WXK3</accession>
<evidence type="ECO:0000256" key="2">
    <source>
        <dbReference type="ARBA" id="ARBA00023122"/>
    </source>
</evidence>